<keyword evidence="1" id="KW-0812">Transmembrane</keyword>
<accession>A0A0F9JKI8</accession>
<name>A0A0F9JKI8_9ZZZZ</name>
<reference evidence="2" key="1">
    <citation type="journal article" date="2015" name="Nature">
        <title>Complex archaea that bridge the gap between prokaryotes and eukaryotes.</title>
        <authorList>
            <person name="Spang A."/>
            <person name="Saw J.H."/>
            <person name="Jorgensen S.L."/>
            <person name="Zaremba-Niedzwiedzka K."/>
            <person name="Martijn J."/>
            <person name="Lind A.E."/>
            <person name="van Eijk R."/>
            <person name="Schleper C."/>
            <person name="Guy L."/>
            <person name="Ettema T.J."/>
        </authorList>
    </citation>
    <scope>NUCLEOTIDE SEQUENCE</scope>
</reference>
<gene>
    <name evidence="2" type="ORF">LCGC14_1814010</name>
</gene>
<dbReference type="InterPro" id="IPR011004">
    <property type="entry name" value="Trimer_LpxA-like_sf"/>
</dbReference>
<keyword evidence="1" id="KW-0472">Membrane</keyword>
<dbReference type="AlphaFoldDB" id="A0A0F9JKI8"/>
<evidence type="ECO:0008006" key="3">
    <source>
        <dbReference type="Google" id="ProtNLM"/>
    </source>
</evidence>
<organism evidence="2">
    <name type="scientific">marine sediment metagenome</name>
    <dbReference type="NCBI Taxonomy" id="412755"/>
    <lineage>
        <taxon>unclassified sequences</taxon>
        <taxon>metagenomes</taxon>
        <taxon>ecological metagenomes</taxon>
    </lineage>
</organism>
<dbReference type="SUPFAM" id="SSF51161">
    <property type="entry name" value="Trimeric LpxA-like enzymes"/>
    <property type="match status" value="1"/>
</dbReference>
<evidence type="ECO:0000256" key="1">
    <source>
        <dbReference type="SAM" id="Phobius"/>
    </source>
</evidence>
<sequence length="115" mass="12872">MTESKREIVHSELRSRITDPSVSPLKKYQSFVLGKKGLLFLLKYEIITGIFGLLPGVLGLITRKLLYPMLFKRTGKNVIFGRNLTIRHPKKISVGNNVVFDDNCVIDAKGNANNG</sequence>
<dbReference type="Gene3D" id="2.160.10.10">
    <property type="entry name" value="Hexapeptide repeat proteins"/>
    <property type="match status" value="1"/>
</dbReference>
<evidence type="ECO:0000313" key="2">
    <source>
        <dbReference type="EMBL" id="KKL99482.1"/>
    </source>
</evidence>
<proteinExistence type="predicted"/>
<comment type="caution">
    <text evidence="2">The sequence shown here is derived from an EMBL/GenBank/DDBJ whole genome shotgun (WGS) entry which is preliminary data.</text>
</comment>
<keyword evidence="1" id="KW-1133">Transmembrane helix</keyword>
<protein>
    <recommendedName>
        <fullName evidence="3">Acetyltransferase</fullName>
    </recommendedName>
</protein>
<feature type="transmembrane region" description="Helical" evidence="1">
    <location>
        <begin position="46"/>
        <end position="66"/>
    </location>
</feature>
<dbReference type="EMBL" id="LAZR01017665">
    <property type="protein sequence ID" value="KKL99482.1"/>
    <property type="molecule type" value="Genomic_DNA"/>
</dbReference>
<feature type="non-terminal residue" evidence="2">
    <location>
        <position position="115"/>
    </location>
</feature>